<dbReference type="GO" id="GO:0030246">
    <property type="term" value="F:carbohydrate binding"/>
    <property type="evidence" value="ECO:0000318"/>
    <property type="project" value="GO_Central"/>
</dbReference>
<feature type="region of interest" description="Disordered" evidence="1">
    <location>
        <begin position="1"/>
        <end position="20"/>
    </location>
</feature>
<dbReference type="Bgee" id="ENSORLG00000028691">
    <property type="expression patterns" value="Expressed in intestine"/>
</dbReference>
<sequence>FGPVEKKRETCEAPATNPNKATNKTQIVSNHVLIFWKTGSPEKWIRFGSSCYFFSEERKSWDKAREFSREADLVVINSKDENLFFFVCFWITSTLTNHKRLSTSLKLHTFEKNCNQDLIV</sequence>
<dbReference type="AlphaFoldDB" id="A0A3B3H645"/>
<dbReference type="Proteomes" id="UP000001038">
    <property type="component" value="Chromosome 21"/>
</dbReference>
<feature type="compositionally biased region" description="Basic and acidic residues" evidence="1">
    <location>
        <begin position="1"/>
        <end position="11"/>
    </location>
</feature>
<dbReference type="Gene3D" id="3.10.100.10">
    <property type="entry name" value="Mannose-Binding Protein A, subunit A"/>
    <property type="match status" value="1"/>
</dbReference>
<dbReference type="InterPro" id="IPR016187">
    <property type="entry name" value="CTDL_fold"/>
</dbReference>
<dbReference type="PANTHER" id="PTHR45710">
    <property type="entry name" value="C-TYPE LECTIN DOMAIN-CONTAINING PROTEIN 180"/>
    <property type="match status" value="1"/>
</dbReference>
<evidence type="ECO:0000313" key="3">
    <source>
        <dbReference type="Proteomes" id="UP000001038"/>
    </source>
</evidence>
<organism evidence="2 3">
    <name type="scientific">Oryzias latipes</name>
    <name type="common">Japanese rice fish</name>
    <name type="synonym">Japanese killifish</name>
    <dbReference type="NCBI Taxonomy" id="8090"/>
    <lineage>
        <taxon>Eukaryota</taxon>
        <taxon>Metazoa</taxon>
        <taxon>Chordata</taxon>
        <taxon>Craniata</taxon>
        <taxon>Vertebrata</taxon>
        <taxon>Euteleostomi</taxon>
        <taxon>Actinopterygii</taxon>
        <taxon>Neopterygii</taxon>
        <taxon>Teleostei</taxon>
        <taxon>Neoteleostei</taxon>
        <taxon>Acanthomorphata</taxon>
        <taxon>Ovalentaria</taxon>
        <taxon>Atherinomorphae</taxon>
        <taxon>Beloniformes</taxon>
        <taxon>Adrianichthyidae</taxon>
        <taxon>Oryziinae</taxon>
        <taxon>Oryzias</taxon>
    </lineage>
</organism>
<name>A0A3B3H645_ORYLA</name>
<dbReference type="Ensembl" id="ENSORLT00000029462.1">
    <property type="protein sequence ID" value="ENSORLP00000027326.1"/>
    <property type="gene ID" value="ENSORLG00000028691.1"/>
</dbReference>
<dbReference type="PANTHER" id="PTHR45710:SF31">
    <property type="entry name" value="EARLY ACTIVATION ANTIGEN CD69"/>
    <property type="match status" value="1"/>
</dbReference>
<proteinExistence type="predicted"/>
<dbReference type="InterPro" id="IPR050828">
    <property type="entry name" value="C-type_lectin/matrix_domain"/>
</dbReference>
<reference evidence="2 3" key="1">
    <citation type="journal article" date="2007" name="Nature">
        <title>The medaka draft genome and insights into vertebrate genome evolution.</title>
        <authorList>
            <person name="Kasahara M."/>
            <person name="Naruse K."/>
            <person name="Sasaki S."/>
            <person name="Nakatani Y."/>
            <person name="Qu W."/>
            <person name="Ahsan B."/>
            <person name="Yamada T."/>
            <person name="Nagayasu Y."/>
            <person name="Doi K."/>
            <person name="Kasai Y."/>
            <person name="Jindo T."/>
            <person name="Kobayashi D."/>
            <person name="Shimada A."/>
            <person name="Toyoda A."/>
            <person name="Kuroki Y."/>
            <person name="Fujiyama A."/>
            <person name="Sasaki T."/>
            <person name="Shimizu A."/>
            <person name="Asakawa S."/>
            <person name="Shimizu N."/>
            <person name="Hashimoto S."/>
            <person name="Yang J."/>
            <person name="Lee Y."/>
            <person name="Matsushima K."/>
            <person name="Sugano S."/>
            <person name="Sakaizumi M."/>
            <person name="Narita T."/>
            <person name="Ohishi K."/>
            <person name="Haga S."/>
            <person name="Ohta F."/>
            <person name="Nomoto H."/>
            <person name="Nogata K."/>
            <person name="Morishita T."/>
            <person name="Endo T."/>
            <person name="Shin-I T."/>
            <person name="Takeda H."/>
            <person name="Morishita S."/>
            <person name="Kohara Y."/>
        </authorList>
    </citation>
    <scope>NUCLEOTIDE SEQUENCE [LARGE SCALE GENOMIC DNA]</scope>
    <source>
        <strain evidence="2 3">Hd-rR</strain>
    </source>
</reference>
<dbReference type="GO" id="GO:0009897">
    <property type="term" value="C:external side of plasma membrane"/>
    <property type="evidence" value="ECO:0000318"/>
    <property type="project" value="GO_Central"/>
</dbReference>
<evidence type="ECO:0000256" key="1">
    <source>
        <dbReference type="SAM" id="MobiDB-lite"/>
    </source>
</evidence>
<dbReference type="GeneTree" id="ENSGT00940000181920"/>
<accession>A0A3B3H645</accession>
<dbReference type="GO" id="GO:0038187">
    <property type="term" value="F:pattern recognition receptor activity"/>
    <property type="evidence" value="ECO:0000318"/>
    <property type="project" value="GO_Central"/>
</dbReference>
<protein>
    <submittedName>
        <fullName evidence="2">Uncharacterized protein</fullName>
    </submittedName>
</protein>
<reference evidence="2" key="3">
    <citation type="submission" date="2025-09" db="UniProtKB">
        <authorList>
            <consortium name="Ensembl"/>
        </authorList>
    </citation>
    <scope>IDENTIFICATION</scope>
    <source>
        <strain evidence="2">Hd-rR</strain>
    </source>
</reference>
<dbReference type="GO" id="GO:0006955">
    <property type="term" value="P:immune response"/>
    <property type="evidence" value="ECO:0000318"/>
    <property type="project" value="GO_Central"/>
</dbReference>
<reference evidence="2" key="2">
    <citation type="submission" date="2025-08" db="UniProtKB">
        <authorList>
            <consortium name="Ensembl"/>
        </authorList>
    </citation>
    <scope>IDENTIFICATION</scope>
    <source>
        <strain evidence="2">Hd-rR</strain>
    </source>
</reference>
<keyword evidence="3" id="KW-1185">Reference proteome</keyword>
<dbReference type="SUPFAM" id="SSF56436">
    <property type="entry name" value="C-type lectin-like"/>
    <property type="match status" value="1"/>
</dbReference>
<dbReference type="InterPro" id="IPR016186">
    <property type="entry name" value="C-type_lectin-like/link_sf"/>
</dbReference>
<evidence type="ECO:0000313" key="2">
    <source>
        <dbReference type="Ensembl" id="ENSORLP00000027326.1"/>
    </source>
</evidence>
<dbReference type="InParanoid" id="A0A3B3H645"/>